<accession>A0A9W6QW70</accession>
<dbReference type="InterPro" id="IPR030678">
    <property type="entry name" value="Peptide/Ni-bd"/>
</dbReference>
<evidence type="ECO:0000256" key="1">
    <source>
        <dbReference type="ARBA" id="ARBA00004193"/>
    </source>
</evidence>
<dbReference type="Gene3D" id="3.40.190.10">
    <property type="entry name" value="Periplasmic binding protein-like II"/>
    <property type="match status" value="1"/>
</dbReference>
<dbReference type="AlphaFoldDB" id="A0A9W6QW70"/>
<dbReference type="InterPro" id="IPR023765">
    <property type="entry name" value="SBP_5_CS"/>
</dbReference>
<evidence type="ECO:0000256" key="3">
    <source>
        <dbReference type="ARBA" id="ARBA00022729"/>
    </source>
</evidence>
<dbReference type="SUPFAM" id="SSF53850">
    <property type="entry name" value="Periplasmic binding protein-like II"/>
    <property type="match status" value="1"/>
</dbReference>
<comment type="subcellular location">
    <subcellularLocation>
        <location evidence="1">Cell membrane</location>
        <topology evidence="1">Lipid-anchor</topology>
    </subcellularLocation>
</comment>
<name>A0A9W6QW70_9PSEU</name>
<dbReference type="EMBL" id="BSTI01000003">
    <property type="protein sequence ID" value="GLY64863.1"/>
    <property type="molecule type" value="Genomic_DNA"/>
</dbReference>
<evidence type="ECO:0000256" key="2">
    <source>
        <dbReference type="ARBA" id="ARBA00005695"/>
    </source>
</evidence>
<keyword evidence="3" id="KW-0732">Signal</keyword>
<dbReference type="Gene3D" id="3.90.76.10">
    <property type="entry name" value="Dipeptide-binding Protein, Domain 1"/>
    <property type="match status" value="1"/>
</dbReference>
<evidence type="ECO:0000313" key="6">
    <source>
        <dbReference type="Proteomes" id="UP001165136"/>
    </source>
</evidence>
<evidence type="ECO:0000259" key="4">
    <source>
        <dbReference type="Pfam" id="PF00496"/>
    </source>
</evidence>
<dbReference type="GO" id="GO:0042597">
    <property type="term" value="C:periplasmic space"/>
    <property type="evidence" value="ECO:0007669"/>
    <property type="project" value="UniProtKB-ARBA"/>
</dbReference>
<keyword evidence="6" id="KW-1185">Reference proteome</keyword>
<dbReference type="Gene3D" id="3.10.105.10">
    <property type="entry name" value="Dipeptide-binding Protein, Domain 3"/>
    <property type="match status" value="1"/>
</dbReference>
<organism evidence="5 6">
    <name type="scientific">Amycolatopsis taiwanensis</name>
    <dbReference type="NCBI Taxonomy" id="342230"/>
    <lineage>
        <taxon>Bacteria</taxon>
        <taxon>Bacillati</taxon>
        <taxon>Actinomycetota</taxon>
        <taxon>Actinomycetes</taxon>
        <taxon>Pseudonocardiales</taxon>
        <taxon>Pseudonocardiaceae</taxon>
        <taxon>Amycolatopsis</taxon>
    </lineage>
</organism>
<sequence length="545" mass="58357">MSSLVTKTGGVVPTSGPSFSRRDMLRFTGMAGVAAAFSSTLAACGGPASTNATGNTTDSITAVIGYGNNQTWDPLQTASAFSMAAILHTYESLVEGDPISREPYAGLAKELPKVDGTSFEIALRDGAKWHDGQPVTADDVVFTFARVLDPKENVLVRTFFVPWLQEVKKVDDKTVEFVLTQPFPYVLKRLQTVKICPKHVFEGGWEAAVSGKVVGSGPYQVTEQAPLSHTKFEKFADYNGPRPAVYKTMLWNSIVEASPRVAKISGAKPAAQIVENIPPANADQLAKDGRTVEFADGGNNLWLMFNTKHAPFDNKLVRQALHHAVDRKKMIEVGLKGKGSEGTSFINPKTSGSQPAANDLGYNPDKARQLLQQAGVSNLVVTLSTTNTTLVADCVNVIKEGWDAIGVQTTLDTQDTKALFSKLDGGFDFQVVATTQNAEQFGNDPDLLVRYYYAGAGVAAKYAQWSGPDHDALIGLLDKAAGETDAGARENTTKQVLDLLADQAVVYPVVFTQLGTAWDPKTISGVRAQGYPGINLNQAKPGGPA</sequence>
<proteinExistence type="inferred from homology"/>
<dbReference type="Pfam" id="PF00496">
    <property type="entry name" value="SBP_bac_5"/>
    <property type="match status" value="1"/>
</dbReference>
<dbReference type="GO" id="GO:0015833">
    <property type="term" value="P:peptide transport"/>
    <property type="evidence" value="ECO:0007669"/>
    <property type="project" value="TreeGrafter"/>
</dbReference>
<dbReference type="InterPro" id="IPR000914">
    <property type="entry name" value="SBP_5_dom"/>
</dbReference>
<dbReference type="PANTHER" id="PTHR30290">
    <property type="entry name" value="PERIPLASMIC BINDING COMPONENT OF ABC TRANSPORTER"/>
    <property type="match status" value="1"/>
</dbReference>
<dbReference type="CDD" id="cd00995">
    <property type="entry name" value="PBP2_NikA_DppA_OppA_like"/>
    <property type="match status" value="1"/>
</dbReference>
<reference evidence="5" key="1">
    <citation type="submission" date="2023-03" db="EMBL/GenBank/DDBJ databases">
        <title>Amycolatopsis taiwanensis NBRC 103393.</title>
        <authorList>
            <person name="Ichikawa N."/>
            <person name="Sato H."/>
            <person name="Tonouchi N."/>
        </authorList>
    </citation>
    <scope>NUCLEOTIDE SEQUENCE</scope>
    <source>
        <strain evidence="5">NBRC 103393</strain>
    </source>
</reference>
<dbReference type="PIRSF" id="PIRSF002741">
    <property type="entry name" value="MppA"/>
    <property type="match status" value="1"/>
</dbReference>
<evidence type="ECO:0000313" key="5">
    <source>
        <dbReference type="EMBL" id="GLY64863.1"/>
    </source>
</evidence>
<dbReference type="GO" id="GO:1904680">
    <property type="term" value="F:peptide transmembrane transporter activity"/>
    <property type="evidence" value="ECO:0007669"/>
    <property type="project" value="TreeGrafter"/>
</dbReference>
<dbReference type="InterPro" id="IPR039424">
    <property type="entry name" value="SBP_5"/>
</dbReference>
<dbReference type="PROSITE" id="PS51318">
    <property type="entry name" value="TAT"/>
    <property type="match status" value="1"/>
</dbReference>
<dbReference type="Proteomes" id="UP001165136">
    <property type="component" value="Unassembled WGS sequence"/>
</dbReference>
<dbReference type="PROSITE" id="PS01040">
    <property type="entry name" value="SBP_BACTERIAL_5"/>
    <property type="match status" value="1"/>
</dbReference>
<gene>
    <name evidence="5" type="ORF">Atai01_14820</name>
</gene>
<comment type="caution">
    <text evidence="5">The sequence shown here is derived from an EMBL/GenBank/DDBJ whole genome shotgun (WGS) entry which is preliminary data.</text>
</comment>
<dbReference type="InterPro" id="IPR006311">
    <property type="entry name" value="TAT_signal"/>
</dbReference>
<comment type="similarity">
    <text evidence="2">Belongs to the bacterial solute-binding protein 5 family.</text>
</comment>
<dbReference type="GO" id="GO:0043190">
    <property type="term" value="C:ATP-binding cassette (ABC) transporter complex"/>
    <property type="evidence" value="ECO:0007669"/>
    <property type="project" value="InterPro"/>
</dbReference>
<feature type="domain" description="Solute-binding protein family 5" evidence="4">
    <location>
        <begin position="103"/>
        <end position="437"/>
    </location>
</feature>
<protein>
    <submittedName>
        <fullName evidence="5">ABC transporter substrate-binding protein</fullName>
    </submittedName>
</protein>